<dbReference type="EMBL" id="KU594605">
    <property type="protein sequence ID" value="AMO42840.1"/>
    <property type="molecule type" value="Genomic_DNA"/>
</dbReference>
<dbReference type="KEGG" id="vg:29124062"/>
<reference evidence="1 2" key="1">
    <citation type="submission" date="2016-01" db="EMBL/GenBank/DDBJ databases">
        <title>The genomic content and context of auxiliary metabolic genes in marine cyanophages.</title>
        <authorList>
            <person name="Marston M.F."/>
            <person name="Martiny J.B.H."/>
            <person name="Crummett L.T."/>
        </authorList>
    </citation>
    <scope>NUCLEOTIDE SEQUENCE [LARGE SCALE GENOMIC DNA]</scope>
    <source>
        <strain evidence="1">RW_29_0704</strain>
    </source>
</reference>
<dbReference type="Gene3D" id="2.60.120.620">
    <property type="entry name" value="q2cbj1_9rhob like domain"/>
    <property type="match status" value="1"/>
</dbReference>
<dbReference type="GeneID" id="29124062"/>
<name>A0A127KLG6_9CAUD</name>
<dbReference type="Pfam" id="PF13759">
    <property type="entry name" value="2OG-FeII_Oxy_5"/>
    <property type="match status" value="1"/>
</dbReference>
<evidence type="ECO:0000313" key="2">
    <source>
        <dbReference type="Proteomes" id="UP000201797"/>
    </source>
</evidence>
<evidence type="ECO:0000313" key="1">
    <source>
        <dbReference type="EMBL" id="AMO42840.1"/>
    </source>
</evidence>
<dbReference type="Proteomes" id="UP000201797">
    <property type="component" value="Segment"/>
</dbReference>
<sequence>MILWSGNYVLDDTTIDDLVNKLKKLETYSYKFNHWSSYYIDFQQRPENVLVYFYGELLKKATSDLSLYHRSRYRYPFWMQVYQTEKESRHNHHDHFNGDTLMSWVHFLRPTDKKCFCFLDSEGNRVFPDQQNVGDLIIFPSWALHEVLPNNSDTERVVIAGNIEFNYIGCLHEVDEEYKQSYSYKLPKREQNNRDITIWETYEHELD</sequence>
<protein>
    <submittedName>
        <fullName evidence="1">Uncharacterized protein</fullName>
    </submittedName>
</protein>
<dbReference type="OrthoDB" id="18071at10239"/>
<gene>
    <name evidence="1" type="ORF">R290704_058</name>
</gene>
<dbReference type="InterPro" id="IPR012668">
    <property type="entry name" value="CHP02466"/>
</dbReference>
<accession>A0A127KLG6</accession>
<proteinExistence type="predicted"/>
<keyword evidence="2" id="KW-1185">Reference proteome</keyword>
<dbReference type="RefSeq" id="YP_009302139.1">
    <property type="nucleotide sequence ID" value="NC_031242.1"/>
</dbReference>
<organism evidence="1 2">
    <name type="scientific">Cyanophage S-RIM50</name>
    <dbReference type="NCBI Taxonomy" id="687803"/>
    <lineage>
        <taxon>Viruses</taxon>
        <taxon>Duplodnaviria</taxon>
        <taxon>Heunggongvirae</taxon>
        <taxon>Uroviricota</taxon>
        <taxon>Caudoviricetes</taxon>
        <taxon>Pantevenvirales</taxon>
        <taxon>Kyanoviridae</taxon>
        <taxon>Neptunevirus</taxon>
        <taxon>Neptunevirus srim50</taxon>
    </lineage>
</organism>